<accession>A0ABR1T7Y1</accession>
<keyword evidence="3" id="KW-1185">Reference proteome</keyword>
<reference evidence="2 3" key="1">
    <citation type="submission" date="2023-01" db="EMBL/GenBank/DDBJ databases">
        <title>Analysis of 21 Apiospora genomes using comparative genomics revels a genus with tremendous synthesis potential of carbohydrate active enzymes and secondary metabolites.</title>
        <authorList>
            <person name="Sorensen T."/>
        </authorList>
    </citation>
    <scope>NUCLEOTIDE SEQUENCE [LARGE SCALE GENOMIC DNA]</scope>
    <source>
        <strain evidence="2 3">CBS 135458</strain>
    </source>
</reference>
<gene>
    <name evidence="2" type="ORF">PG994_013185</name>
</gene>
<dbReference type="Proteomes" id="UP001480595">
    <property type="component" value="Unassembled WGS sequence"/>
</dbReference>
<dbReference type="EMBL" id="JAQQWL010000013">
    <property type="protein sequence ID" value="KAK8042702.1"/>
    <property type="molecule type" value="Genomic_DNA"/>
</dbReference>
<dbReference type="RefSeq" id="XP_066709555.1">
    <property type="nucleotide sequence ID" value="XM_066864594.1"/>
</dbReference>
<comment type="caution">
    <text evidence="2">The sequence shown here is derived from an EMBL/GenBank/DDBJ whole genome shotgun (WGS) entry which is preliminary data.</text>
</comment>
<sequence length="118" mass="13242">MRIMEEPLRLARTKALKEGVWVERMPDKCDEGDFRHSYLKDRHEGPAGTSSSGSPPDRDDRDKLAVDACLQESVVPFVIASGRFPATCTALVLAHTTGFMFCDSEAKHWTIDRPEHVL</sequence>
<evidence type="ECO:0000256" key="1">
    <source>
        <dbReference type="SAM" id="MobiDB-lite"/>
    </source>
</evidence>
<feature type="compositionally biased region" description="Basic and acidic residues" evidence="1">
    <location>
        <begin position="36"/>
        <end position="45"/>
    </location>
</feature>
<evidence type="ECO:0000313" key="2">
    <source>
        <dbReference type="EMBL" id="KAK8042702.1"/>
    </source>
</evidence>
<feature type="region of interest" description="Disordered" evidence="1">
    <location>
        <begin position="36"/>
        <end position="63"/>
    </location>
</feature>
<protein>
    <submittedName>
        <fullName evidence="2">Uncharacterized protein</fullName>
    </submittedName>
</protein>
<name>A0ABR1T7Y1_9PEZI</name>
<feature type="compositionally biased region" description="Low complexity" evidence="1">
    <location>
        <begin position="46"/>
        <end position="55"/>
    </location>
</feature>
<proteinExistence type="predicted"/>
<organism evidence="2 3">
    <name type="scientific">Apiospora phragmitis</name>
    <dbReference type="NCBI Taxonomy" id="2905665"/>
    <lineage>
        <taxon>Eukaryota</taxon>
        <taxon>Fungi</taxon>
        <taxon>Dikarya</taxon>
        <taxon>Ascomycota</taxon>
        <taxon>Pezizomycotina</taxon>
        <taxon>Sordariomycetes</taxon>
        <taxon>Xylariomycetidae</taxon>
        <taxon>Amphisphaeriales</taxon>
        <taxon>Apiosporaceae</taxon>
        <taxon>Apiospora</taxon>
    </lineage>
</organism>
<evidence type="ECO:0000313" key="3">
    <source>
        <dbReference type="Proteomes" id="UP001480595"/>
    </source>
</evidence>
<dbReference type="GeneID" id="92097657"/>